<dbReference type="Gene3D" id="2.60.120.10">
    <property type="entry name" value="Jelly Rolls"/>
    <property type="match status" value="1"/>
</dbReference>
<dbReference type="SUPFAM" id="SSF46785">
    <property type="entry name" value="Winged helix' DNA-binding domain"/>
    <property type="match status" value="1"/>
</dbReference>
<keyword evidence="3" id="KW-0804">Transcription</keyword>
<gene>
    <name evidence="7" type="ORF">GMA64_03415</name>
    <name evidence="6" type="ORF">GMA92_04475</name>
</gene>
<dbReference type="GeneID" id="60057675"/>
<evidence type="ECO:0000256" key="1">
    <source>
        <dbReference type="ARBA" id="ARBA00023015"/>
    </source>
</evidence>
<dbReference type="SUPFAM" id="SSF51206">
    <property type="entry name" value="cAMP-binding domain-like"/>
    <property type="match status" value="1"/>
</dbReference>
<reference evidence="6 8" key="1">
    <citation type="journal article" date="2019" name="Nat. Med.">
        <title>A library of human gut bacterial isolates paired with longitudinal multiomics data enables mechanistic microbiome research.</title>
        <authorList>
            <person name="Poyet M."/>
            <person name="Groussin M."/>
            <person name="Gibbons S.M."/>
            <person name="Avila-Pacheco J."/>
            <person name="Jiang X."/>
            <person name="Kearney S.M."/>
            <person name="Perrotta A.R."/>
            <person name="Berdy B."/>
            <person name="Zhao S."/>
            <person name="Lieberman T.D."/>
            <person name="Swanson P.K."/>
            <person name="Smith M."/>
            <person name="Roesemann S."/>
            <person name="Alexander J.E."/>
            <person name="Rich S.A."/>
            <person name="Livny J."/>
            <person name="Vlamakis H."/>
            <person name="Clish C."/>
            <person name="Bullock K."/>
            <person name="Deik A."/>
            <person name="Scott J."/>
            <person name="Pierce K.A."/>
            <person name="Xavier R.J."/>
            <person name="Alm E.J."/>
        </authorList>
    </citation>
    <scope>NUCLEOTIDE SEQUENCE [LARGE SCALE GENOMIC DNA]</scope>
    <source>
        <strain evidence="7">BIOML-A179</strain>
        <strain evidence="6 8">BIOML-A198</strain>
    </source>
</reference>
<dbReference type="GO" id="GO:0005829">
    <property type="term" value="C:cytosol"/>
    <property type="evidence" value="ECO:0007669"/>
    <property type="project" value="TreeGrafter"/>
</dbReference>
<dbReference type="InterPro" id="IPR036388">
    <property type="entry name" value="WH-like_DNA-bd_sf"/>
</dbReference>
<dbReference type="PROSITE" id="PS50042">
    <property type="entry name" value="CNMP_BINDING_3"/>
    <property type="match status" value="1"/>
</dbReference>
<feature type="domain" description="Cyclic nucleotide-binding" evidence="4">
    <location>
        <begin position="11"/>
        <end position="133"/>
    </location>
</feature>
<dbReference type="PANTHER" id="PTHR24567">
    <property type="entry name" value="CRP FAMILY TRANSCRIPTIONAL REGULATORY PROTEIN"/>
    <property type="match status" value="1"/>
</dbReference>
<feature type="domain" description="HTH crp-type" evidence="5">
    <location>
        <begin position="147"/>
        <end position="214"/>
    </location>
</feature>
<evidence type="ECO:0000259" key="4">
    <source>
        <dbReference type="PROSITE" id="PS50042"/>
    </source>
</evidence>
<dbReference type="InterPro" id="IPR050397">
    <property type="entry name" value="Env_Response_Regulators"/>
</dbReference>
<evidence type="ECO:0000256" key="3">
    <source>
        <dbReference type="ARBA" id="ARBA00023163"/>
    </source>
</evidence>
<dbReference type="InterPro" id="IPR014710">
    <property type="entry name" value="RmlC-like_jellyroll"/>
</dbReference>
<dbReference type="CDD" id="cd00038">
    <property type="entry name" value="CAP_ED"/>
    <property type="match status" value="1"/>
</dbReference>
<organism evidence="6 8">
    <name type="scientific">Turicibacter sanguinis</name>
    <dbReference type="NCBI Taxonomy" id="154288"/>
    <lineage>
        <taxon>Bacteria</taxon>
        <taxon>Bacillati</taxon>
        <taxon>Bacillota</taxon>
        <taxon>Erysipelotrichia</taxon>
        <taxon>Erysipelotrichales</taxon>
        <taxon>Turicibacteraceae</taxon>
        <taxon>Turicibacter</taxon>
    </lineage>
</organism>
<sequence>MLELLKKDYPFLKKLDEEALNQIQKHLNGRQFKAGEMLINGSQACWGFSFILSGKLRVYRLNEEGREVTLYRLEKGDSCFMTVICALAKSQTYAYVKVEEDCELAIIPMPIFEKYLMNHPTYLQFLFQNLYGKFTSVVTTLEQISFSSVEERVLGYLKQNSHKQSGRVTFYKTHEQIAFDIGTSREVVSRTLKAMERKGLIQLERGKIVVLEMESIL</sequence>
<dbReference type="AlphaFoldDB" id="A0A6G2CCW5"/>
<accession>A0A6G2CCW5</accession>
<protein>
    <submittedName>
        <fullName evidence="6">Helix-turn-helix domain-containing protein</fullName>
    </submittedName>
</protein>
<comment type="caution">
    <text evidence="6">The sequence shown here is derived from an EMBL/GenBank/DDBJ whole genome shotgun (WGS) entry which is preliminary data.</text>
</comment>
<dbReference type="Pfam" id="PF00027">
    <property type="entry name" value="cNMP_binding"/>
    <property type="match status" value="1"/>
</dbReference>
<evidence type="ECO:0000313" key="6">
    <source>
        <dbReference type="EMBL" id="MTK20694.1"/>
    </source>
</evidence>
<dbReference type="Gene3D" id="1.10.10.10">
    <property type="entry name" value="Winged helix-like DNA-binding domain superfamily/Winged helix DNA-binding domain"/>
    <property type="match status" value="1"/>
</dbReference>
<dbReference type="PROSITE" id="PS51063">
    <property type="entry name" value="HTH_CRP_2"/>
    <property type="match status" value="1"/>
</dbReference>
<dbReference type="EMBL" id="WMQE01000007">
    <property type="protein sequence ID" value="MTK20694.1"/>
    <property type="molecule type" value="Genomic_DNA"/>
</dbReference>
<name>A0A6G2CCW5_9FIRM</name>
<dbReference type="EMBL" id="WMQV01000005">
    <property type="protein sequence ID" value="MTL93569.1"/>
    <property type="molecule type" value="Genomic_DNA"/>
</dbReference>
<dbReference type="GO" id="GO:0003700">
    <property type="term" value="F:DNA-binding transcription factor activity"/>
    <property type="evidence" value="ECO:0007669"/>
    <property type="project" value="TreeGrafter"/>
</dbReference>
<evidence type="ECO:0000256" key="2">
    <source>
        <dbReference type="ARBA" id="ARBA00023125"/>
    </source>
</evidence>
<evidence type="ECO:0000259" key="5">
    <source>
        <dbReference type="PROSITE" id="PS51063"/>
    </source>
</evidence>
<dbReference type="Proteomes" id="UP000487649">
    <property type="component" value="Unassembled WGS sequence"/>
</dbReference>
<dbReference type="SMART" id="SM00100">
    <property type="entry name" value="cNMP"/>
    <property type="match status" value="1"/>
</dbReference>
<dbReference type="RefSeq" id="WP_006784250.1">
    <property type="nucleotide sequence ID" value="NZ_CAJJOK010000005.1"/>
</dbReference>
<keyword evidence="1" id="KW-0805">Transcription regulation</keyword>
<evidence type="ECO:0000313" key="7">
    <source>
        <dbReference type="EMBL" id="MTL93569.1"/>
    </source>
</evidence>
<dbReference type="SMART" id="SM00419">
    <property type="entry name" value="HTH_CRP"/>
    <property type="match status" value="1"/>
</dbReference>
<dbReference type="PANTHER" id="PTHR24567:SF26">
    <property type="entry name" value="REGULATORY PROTEIN YEIL"/>
    <property type="match status" value="1"/>
</dbReference>
<proteinExistence type="predicted"/>
<dbReference type="InterPro" id="IPR000595">
    <property type="entry name" value="cNMP-bd_dom"/>
</dbReference>
<dbReference type="InterPro" id="IPR036390">
    <property type="entry name" value="WH_DNA-bd_sf"/>
</dbReference>
<evidence type="ECO:0000313" key="8">
    <source>
        <dbReference type="Proteomes" id="UP000487649"/>
    </source>
</evidence>
<dbReference type="InterPro" id="IPR012318">
    <property type="entry name" value="HTH_CRP"/>
</dbReference>
<keyword evidence="2" id="KW-0238">DNA-binding</keyword>
<dbReference type="Pfam" id="PF13545">
    <property type="entry name" value="HTH_Crp_2"/>
    <property type="match status" value="1"/>
</dbReference>
<dbReference type="GO" id="GO:0003677">
    <property type="term" value="F:DNA binding"/>
    <property type="evidence" value="ECO:0007669"/>
    <property type="project" value="UniProtKB-KW"/>
</dbReference>
<dbReference type="InterPro" id="IPR018490">
    <property type="entry name" value="cNMP-bd_dom_sf"/>
</dbReference>